<evidence type="ECO:0000256" key="3">
    <source>
        <dbReference type="SAM" id="MobiDB-lite"/>
    </source>
</evidence>
<evidence type="ECO:0000256" key="2">
    <source>
        <dbReference type="SAM" id="Coils"/>
    </source>
</evidence>
<dbReference type="PANTHER" id="PTHR10331:SF25">
    <property type="entry name" value="T-COMPLEX PROTEIN 10A-RELATED"/>
    <property type="match status" value="1"/>
</dbReference>
<feature type="domain" description="Centromere protein J C-terminal" evidence="4">
    <location>
        <begin position="279"/>
        <end position="308"/>
    </location>
</feature>
<dbReference type="PANTHER" id="PTHR10331">
    <property type="entry name" value="T COMPLEX PROTEIN 10"/>
    <property type="match status" value="1"/>
</dbReference>
<keyword evidence="6" id="KW-1185">Reference proteome</keyword>
<keyword evidence="2" id="KW-0175">Coiled coil</keyword>
<name>A0A8C5KRI5_JACJA</name>
<dbReference type="InterPro" id="IPR047002">
    <property type="entry name" value="Tcp10_C_sf"/>
</dbReference>
<dbReference type="Pfam" id="PF07202">
    <property type="entry name" value="Tcp10_C"/>
    <property type="match status" value="3"/>
</dbReference>
<organism evidence="5 6">
    <name type="scientific">Jaculus jaculus</name>
    <name type="common">Lesser Egyptian jerboa</name>
    <dbReference type="NCBI Taxonomy" id="51337"/>
    <lineage>
        <taxon>Eukaryota</taxon>
        <taxon>Metazoa</taxon>
        <taxon>Chordata</taxon>
        <taxon>Craniata</taxon>
        <taxon>Vertebrata</taxon>
        <taxon>Euteleostomi</taxon>
        <taxon>Mammalia</taxon>
        <taxon>Eutheria</taxon>
        <taxon>Euarchontoglires</taxon>
        <taxon>Glires</taxon>
        <taxon>Rodentia</taxon>
        <taxon>Myomorpha</taxon>
        <taxon>Dipodoidea</taxon>
        <taxon>Dipodidae</taxon>
        <taxon>Dipodinae</taxon>
        <taxon>Jaculus</taxon>
    </lineage>
</organism>
<feature type="coiled-coil region" evidence="2">
    <location>
        <begin position="48"/>
        <end position="82"/>
    </location>
</feature>
<dbReference type="Ensembl" id="ENSJJAT00000018329.1">
    <property type="protein sequence ID" value="ENSJJAP00000011851.1"/>
    <property type="gene ID" value="ENSJJAG00000015043.1"/>
</dbReference>
<comment type="similarity">
    <text evidence="1">Belongs to the TCP10 family.</text>
</comment>
<sequence>QGAAANPKEMDVPAQVPKEDGREEEMLQKICELGAELRRQVSRWWEAHSDLQSKIDVLTKQNQELREDLRALEQQSLEAMKKPEASSPTAGAPRTLVRWCVGVCACAGSGQIVTLNGRRKNGTMTAVPYPKLYLYPKLSCFHKVERVLVDGRTIITFPNGTWKEISADKKTTLIRFFNGDVKKIKPDQRVIYYYADARTTHTIYPNGMEMVEFPNKWTEKFYPNGSKETIFPDGTVKRLKDGCEETTFPDGTTVTVKRNGDKTIIFSNGQKEIHTAQFKRREFPDGTSKTVYCNGCQETKYASGRVRVKDETGNIILDWK</sequence>
<dbReference type="Gene3D" id="2.60.450.20">
    <property type="match status" value="1"/>
</dbReference>
<feature type="region of interest" description="Disordered" evidence="3">
    <location>
        <begin position="1"/>
        <end position="22"/>
    </location>
</feature>
<evidence type="ECO:0000256" key="1">
    <source>
        <dbReference type="ARBA" id="ARBA00005627"/>
    </source>
</evidence>
<dbReference type="GeneTree" id="ENSGT00530000063927"/>
<evidence type="ECO:0000259" key="4">
    <source>
        <dbReference type="Pfam" id="PF07202"/>
    </source>
</evidence>
<dbReference type="InterPro" id="IPR026581">
    <property type="entry name" value="TCP10L/CENPJ"/>
</dbReference>
<feature type="domain" description="Centromere protein J C-terminal" evidence="4">
    <location>
        <begin position="240"/>
        <end position="274"/>
    </location>
</feature>
<proteinExistence type="inferred from homology"/>
<dbReference type="AlphaFoldDB" id="A0A8C5KRI5"/>
<protein>
    <submittedName>
        <fullName evidence="5">Centromere protein J</fullName>
    </submittedName>
</protein>
<evidence type="ECO:0000313" key="6">
    <source>
        <dbReference type="Proteomes" id="UP000694385"/>
    </source>
</evidence>
<reference evidence="5" key="1">
    <citation type="submission" date="2025-08" db="UniProtKB">
        <authorList>
            <consortium name="Ensembl"/>
        </authorList>
    </citation>
    <scope>IDENTIFICATION</scope>
</reference>
<evidence type="ECO:0000313" key="5">
    <source>
        <dbReference type="Ensembl" id="ENSJJAP00000011851.1"/>
    </source>
</evidence>
<dbReference type="FunFam" id="2.60.450.20:FF:000003">
    <property type="entry name" value="T-complex protein 10b"/>
    <property type="match status" value="1"/>
</dbReference>
<accession>A0A8C5KRI5</accession>
<dbReference type="Proteomes" id="UP000694385">
    <property type="component" value="Unassembled WGS sequence"/>
</dbReference>
<feature type="domain" description="Centromere protein J C-terminal" evidence="4">
    <location>
        <begin position="143"/>
        <end position="165"/>
    </location>
</feature>
<gene>
    <name evidence="5" type="primary">LOC101601486</name>
</gene>
<dbReference type="InterPro" id="IPR009852">
    <property type="entry name" value="CENPJ_C_dom"/>
</dbReference>
<reference evidence="5" key="2">
    <citation type="submission" date="2025-09" db="UniProtKB">
        <authorList>
            <consortium name="Ensembl"/>
        </authorList>
    </citation>
    <scope>IDENTIFICATION</scope>
</reference>